<reference evidence="2 3" key="1">
    <citation type="journal article" date="2016" name="Nat. Commun.">
        <title>Thousands of microbial genomes shed light on interconnected biogeochemical processes in an aquifer system.</title>
        <authorList>
            <person name="Anantharaman K."/>
            <person name="Brown C.T."/>
            <person name="Hug L.A."/>
            <person name="Sharon I."/>
            <person name="Castelle C.J."/>
            <person name="Probst A.J."/>
            <person name="Thomas B.C."/>
            <person name="Singh A."/>
            <person name="Wilkins M.J."/>
            <person name="Karaoz U."/>
            <person name="Brodie E.L."/>
            <person name="Williams K.H."/>
            <person name="Hubbard S.S."/>
            <person name="Banfield J.F."/>
        </authorList>
    </citation>
    <scope>NUCLEOTIDE SEQUENCE [LARGE SCALE GENOMIC DNA]</scope>
</reference>
<evidence type="ECO:0000256" key="1">
    <source>
        <dbReference type="SAM" id="Phobius"/>
    </source>
</evidence>
<feature type="transmembrane region" description="Helical" evidence="1">
    <location>
        <begin position="159"/>
        <end position="177"/>
    </location>
</feature>
<comment type="caution">
    <text evidence="2">The sequence shown here is derived from an EMBL/GenBank/DDBJ whole genome shotgun (WGS) entry which is preliminary data.</text>
</comment>
<dbReference type="EMBL" id="MHSK01000003">
    <property type="protein sequence ID" value="OHA42915.1"/>
    <property type="molecule type" value="Genomic_DNA"/>
</dbReference>
<dbReference type="Proteomes" id="UP000177269">
    <property type="component" value="Unassembled WGS sequence"/>
</dbReference>
<gene>
    <name evidence="2" type="ORF">A3G52_02255</name>
</gene>
<dbReference type="AlphaFoldDB" id="A0A1G2P3I9"/>
<sequence length="588" mass="68501">MEINKKGSVLVVFGNDLPAKKGQWWKQFDIVIAPKKLEAKILQCGLSYIDLNSLVDPGNVQEASELARTLSRLKLSDGRRVSKFVNYHGYELWWMHYDDICYKFCFPFTQYRTLLTYLKNCELIYLYKPPFASLFRYFLEAHKSKYEIVEEFSQTIPSVGTFVQLLLSLISFPWLVVRRARLMVWTSDQFDLPRTHDFRMAYIYDELYKKKLAFVEFIRSMESTRTVIHHAILRRRPAIYSYAIVTVTHFLAVVLKGRGSDKKTLNLRLGAHDNPEDDFWFSVATCYLLNVTGDIWSIQAIRFILRCIGIRAAIISAAVNRNFHEVLACKLLGINIVGIQHGLSPRYYFVSDYMFDFDGEKMMSVDRYGLCSAWWKEYYIKNSKAYKSDQLFVSGPMRPLQQKSLSYLPSNATAVIKVLFVSEQLCVPSESLPFLLTLMETANISLYIKFRTYHDGFEEWLKENRPEILEKIGKGKILRGAMHEAISQCDAVVGSHSTGVMEALLQLKPPIFFLTKKWGDYFDLSDCDLEYKFFARNPRELVDCVRKSEEIPRDTLKKLQERFFGDPYQNGSKWVVEQVEDILRNTRQ</sequence>
<protein>
    <submittedName>
        <fullName evidence="2">Uncharacterized protein</fullName>
    </submittedName>
</protein>
<keyword evidence="1" id="KW-0812">Transmembrane</keyword>
<feature type="transmembrane region" description="Helical" evidence="1">
    <location>
        <begin position="239"/>
        <end position="259"/>
    </location>
</feature>
<name>A0A1G2P3I9_9BACT</name>
<keyword evidence="1" id="KW-0472">Membrane</keyword>
<organism evidence="2 3">
    <name type="scientific">Candidatus Taylorbacteria bacterium RIFCSPLOWO2_12_FULL_43_20</name>
    <dbReference type="NCBI Taxonomy" id="1802332"/>
    <lineage>
        <taxon>Bacteria</taxon>
        <taxon>Candidatus Tayloriibacteriota</taxon>
    </lineage>
</organism>
<keyword evidence="1" id="KW-1133">Transmembrane helix</keyword>
<evidence type="ECO:0000313" key="2">
    <source>
        <dbReference type="EMBL" id="OHA42915.1"/>
    </source>
</evidence>
<proteinExistence type="predicted"/>
<accession>A0A1G2P3I9</accession>
<evidence type="ECO:0000313" key="3">
    <source>
        <dbReference type="Proteomes" id="UP000177269"/>
    </source>
</evidence>